<name>A0A6A6E3Y5_9PEZI</name>
<feature type="non-terminal residue" evidence="1">
    <location>
        <position position="1"/>
    </location>
</feature>
<sequence length="61" mass="7225">WKRVHWTDELIIQAGGFGDVDVTRTAEEKYESSYFVQRFRITLRLQFVEAFQESLRPTCGI</sequence>
<protein>
    <submittedName>
        <fullName evidence="1">Uncharacterized protein</fullName>
    </submittedName>
</protein>
<reference evidence="1" key="1">
    <citation type="journal article" date="2020" name="Stud. Mycol.">
        <title>101 Dothideomycetes genomes: a test case for predicting lifestyles and emergence of pathogens.</title>
        <authorList>
            <person name="Haridas S."/>
            <person name="Albert R."/>
            <person name="Binder M."/>
            <person name="Bloem J."/>
            <person name="Labutti K."/>
            <person name="Salamov A."/>
            <person name="Andreopoulos B."/>
            <person name="Baker S."/>
            <person name="Barry K."/>
            <person name="Bills G."/>
            <person name="Bluhm B."/>
            <person name="Cannon C."/>
            <person name="Castanera R."/>
            <person name="Culley D."/>
            <person name="Daum C."/>
            <person name="Ezra D."/>
            <person name="Gonzalez J."/>
            <person name="Henrissat B."/>
            <person name="Kuo A."/>
            <person name="Liang C."/>
            <person name="Lipzen A."/>
            <person name="Lutzoni F."/>
            <person name="Magnuson J."/>
            <person name="Mondo S."/>
            <person name="Nolan M."/>
            <person name="Ohm R."/>
            <person name="Pangilinan J."/>
            <person name="Park H.-J."/>
            <person name="Ramirez L."/>
            <person name="Alfaro M."/>
            <person name="Sun H."/>
            <person name="Tritt A."/>
            <person name="Yoshinaga Y."/>
            <person name="Zwiers L.-H."/>
            <person name="Turgeon B."/>
            <person name="Goodwin S."/>
            <person name="Spatafora J."/>
            <person name="Crous P."/>
            <person name="Grigoriev I."/>
        </authorList>
    </citation>
    <scope>NUCLEOTIDE SEQUENCE</scope>
    <source>
        <strain evidence="1">CBS 207.26</strain>
    </source>
</reference>
<evidence type="ECO:0000313" key="1">
    <source>
        <dbReference type="EMBL" id="KAF2184606.1"/>
    </source>
</evidence>
<gene>
    <name evidence="1" type="ORF">K469DRAFT_578925</name>
</gene>
<accession>A0A6A6E3Y5</accession>
<dbReference type="OrthoDB" id="4349822at2759"/>
<dbReference type="Proteomes" id="UP000800200">
    <property type="component" value="Unassembled WGS sequence"/>
</dbReference>
<organism evidence="1 2">
    <name type="scientific">Zopfia rhizophila CBS 207.26</name>
    <dbReference type="NCBI Taxonomy" id="1314779"/>
    <lineage>
        <taxon>Eukaryota</taxon>
        <taxon>Fungi</taxon>
        <taxon>Dikarya</taxon>
        <taxon>Ascomycota</taxon>
        <taxon>Pezizomycotina</taxon>
        <taxon>Dothideomycetes</taxon>
        <taxon>Dothideomycetes incertae sedis</taxon>
        <taxon>Zopfiaceae</taxon>
        <taxon>Zopfia</taxon>
    </lineage>
</organism>
<keyword evidence="2" id="KW-1185">Reference proteome</keyword>
<evidence type="ECO:0000313" key="2">
    <source>
        <dbReference type="Proteomes" id="UP000800200"/>
    </source>
</evidence>
<proteinExistence type="predicted"/>
<dbReference type="EMBL" id="ML994637">
    <property type="protein sequence ID" value="KAF2184606.1"/>
    <property type="molecule type" value="Genomic_DNA"/>
</dbReference>
<dbReference type="AlphaFoldDB" id="A0A6A6E3Y5"/>